<name>A0ABR1VC72_9PEZI</name>
<reference evidence="2 3" key="1">
    <citation type="submission" date="2023-01" db="EMBL/GenBank/DDBJ databases">
        <title>Analysis of 21 Apiospora genomes using comparative genomics revels a genus with tremendous synthesis potential of carbohydrate active enzymes and secondary metabolites.</title>
        <authorList>
            <person name="Sorensen T."/>
        </authorList>
    </citation>
    <scope>NUCLEOTIDE SEQUENCE [LARGE SCALE GENOMIC DNA]</scope>
    <source>
        <strain evidence="2 3">CBS 135458</strain>
    </source>
</reference>
<evidence type="ECO:0000313" key="2">
    <source>
        <dbReference type="EMBL" id="KAK8068803.1"/>
    </source>
</evidence>
<keyword evidence="3" id="KW-1185">Reference proteome</keyword>
<feature type="compositionally biased region" description="Polar residues" evidence="1">
    <location>
        <begin position="1"/>
        <end position="34"/>
    </location>
</feature>
<feature type="compositionally biased region" description="Polar residues" evidence="1">
    <location>
        <begin position="88"/>
        <end position="100"/>
    </location>
</feature>
<evidence type="ECO:0000256" key="1">
    <source>
        <dbReference type="SAM" id="MobiDB-lite"/>
    </source>
</evidence>
<dbReference type="Proteomes" id="UP001480595">
    <property type="component" value="Unassembled WGS sequence"/>
</dbReference>
<sequence>MPASLSDHSAATGRTSNTERTVTDRSTLQPTISIDEQHDNFLNIRNKTPRAQRQGPGNRTSSTNNMGHESDFSNRDSGSYFEGATLNAVPTSPRPSQFITPSTGRTMSFYEMQEQAKQAKKEARQQAKKDRRSSMMINRPSWRSGEMPYNYADHIGGNRHDYNPPTMGRPPRDNRHSAGNWTMTGGGGGRDTPDPFSMRLP</sequence>
<organism evidence="2 3">
    <name type="scientific">Apiospora phragmitis</name>
    <dbReference type="NCBI Taxonomy" id="2905665"/>
    <lineage>
        <taxon>Eukaryota</taxon>
        <taxon>Fungi</taxon>
        <taxon>Dikarya</taxon>
        <taxon>Ascomycota</taxon>
        <taxon>Pezizomycotina</taxon>
        <taxon>Sordariomycetes</taxon>
        <taxon>Xylariomycetidae</taxon>
        <taxon>Amphisphaeriales</taxon>
        <taxon>Apiosporaceae</taxon>
        <taxon>Apiospora</taxon>
    </lineage>
</organism>
<evidence type="ECO:0000313" key="3">
    <source>
        <dbReference type="Proteomes" id="UP001480595"/>
    </source>
</evidence>
<protein>
    <submittedName>
        <fullName evidence="2">Uncharacterized protein</fullName>
    </submittedName>
</protein>
<accession>A0ABR1VC72</accession>
<dbReference type="RefSeq" id="XP_066716097.1">
    <property type="nucleotide sequence ID" value="XM_066856828.1"/>
</dbReference>
<feature type="region of interest" description="Disordered" evidence="1">
    <location>
        <begin position="114"/>
        <end position="201"/>
    </location>
</feature>
<proteinExistence type="predicted"/>
<comment type="caution">
    <text evidence="2">The sequence shown here is derived from an EMBL/GenBank/DDBJ whole genome shotgun (WGS) entry which is preliminary data.</text>
</comment>
<feature type="compositionally biased region" description="Polar residues" evidence="1">
    <location>
        <begin position="43"/>
        <end position="67"/>
    </location>
</feature>
<feature type="compositionally biased region" description="Basic and acidic residues" evidence="1">
    <location>
        <begin position="117"/>
        <end position="128"/>
    </location>
</feature>
<dbReference type="EMBL" id="JAQQWL010000006">
    <property type="protein sequence ID" value="KAK8068803.1"/>
    <property type="molecule type" value="Genomic_DNA"/>
</dbReference>
<gene>
    <name evidence="2" type="ORF">PG994_005419</name>
</gene>
<feature type="region of interest" description="Disordered" evidence="1">
    <location>
        <begin position="1"/>
        <end position="100"/>
    </location>
</feature>
<dbReference type="GeneID" id="92089891"/>